<evidence type="ECO:0000313" key="2">
    <source>
        <dbReference type="Proteomes" id="UP000095282"/>
    </source>
</evidence>
<dbReference type="AlphaFoldDB" id="A0A1I7TPY6"/>
<dbReference type="Proteomes" id="UP000095282">
    <property type="component" value="Unplaced"/>
</dbReference>
<dbReference type="STRING" id="1561998.A0A1I7TPY6"/>
<reference evidence="3" key="1">
    <citation type="submission" date="2016-11" db="UniProtKB">
        <authorList>
            <consortium name="WormBaseParasite"/>
        </authorList>
    </citation>
    <scope>IDENTIFICATION</scope>
</reference>
<sequence>MMNIFFFLSTLFILGYGDPYISRLSQFKRGETATFDAAETGAKLYVASSDDNDYLKNIVIVSGATTTTLDTLNGYITGNTPKSLTITAGMSLRTSNSDTVTNVLTGYIYITTSEQANDPLFSVLVLKNKQAVSTINGNSTVVVLNTELVTDSSDIDKPSKTSYVSDINQSADTDMNFHWGIPPSNWTKVTENQFFENPLYFKNFDENSQTWNSTRTFFDHVEPLQIGLDYWYITTVGSVAMIMENKYVSNYDYTTTSVNSTGLIVNSFLYQQHVVNFLLDYTRNRTVGTLITTFPNSNDYISFYLEEKRGAMIIQNYNKEGYVLHALMTTYMQASQLTINSTSLLPGVFYCQYYGFTSNLLPVPPSTAIQTTLTTPSTTMGSSTTTVATTTKLSSANSIIQLISMIVAFVLFR</sequence>
<feature type="chain" id="PRO_5009307912" evidence="1">
    <location>
        <begin position="18"/>
        <end position="413"/>
    </location>
</feature>
<dbReference type="PANTHER" id="PTHR21733">
    <property type="entry name" value="CUB_2 DOMAIN-CONTAINING PROTEIN-RELATED-RELATED"/>
    <property type="match status" value="1"/>
</dbReference>
<name>A0A1I7TPY6_9PELO</name>
<dbReference type="GO" id="GO:0045087">
    <property type="term" value="P:innate immune response"/>
    <property type="evidence" value="ECO:0007669"/>
    <property type="project" value="TreeGrafter"/>
</dbReference>
<organism evidence="2 3">
    <name type="scientific">Caenorhabditis tropicalis</name>
    <dbReference type="NCBI Taxonomy" id="1561998"/>
    <lineage>
        <taxon>Eukaryota</taxon>
        <taxon>Metazoa</taxon>
        <taxon>Ecdysozoa</taxon>
        <taxon>Nematoda</taxon>
        <taxon>Chromadorea</taxon>
        <taxon>Rhabditida</taxon>
        <taxon>Rhabditina</taxon>
        <taxon>Rhabditomorpha</taxon>
        <taxon>Rhabditoidea</taxon>
        <taxon>Rhabditidae</taxon>
        <taxon>Peloderinae</taxon>
        <taxon>Caenorhabditis</taxon>
    </lineage>
</organism>
<dbReference type="WBParaSite" id="Csp11.Scaffold629.g10611.t1">
    <property type="protein sequence ID" value="Csp11.Scaffold629.g10611.t1"/>
    <property type="gene ID" value="Csp11.Scaffold629.g10611"/>
</dbReference>
<protein>
    <submittedName>
        <fullName evidence="3">Secreted protein</fullName>
    </submittedName>
</protein>
<proteinExistence type="predicted"/>
<feature type="signal peptide" evidence="1">
    <location>
        <begin position="1"/>
        <end position="17"/>
    </location>
</feature>
<keyword evidence="1" id="KW-0732">Signal</keyword>
<dbReference type="InterPro" id="IPR005071">
    <property type="entry name" value="Glycoprotein"/>
</dbReference>
<dbReference type="eggNOG" id="ENOG502SG5B">
    <property type="taxonomic scope" value="Eukaryota"/>
</dbReference>
<dbReference type="PANTHER" id="PTHR21733:SF7">
    <property type="entry name" value="CUB_2 DOMAIN-CONTAINING PROTEIN-RELATED"/>
    <property type="match status" value="1"/>
</dbReference>
<evidence type="ECO:0000256" key="1">
    <source>
        <dbReference type="SAM" id="SignalP"/>
    </source>
</evidence>
<keyword evidence="2" id="KW-1185">Reference proteome</keyword>
<evidence type="ECO:0000313" key="3">
    <source>
        <dbReference type="WBParaSite" id="Csp11.Scaffold629.g10611.t1"/>
    </source>
</evidence>
<dbReference type="GO" id="GO:0045121">
    <property type="term" value="C:membrane raft"/>
    <property type="evidence" value="ECO:0007669"/>
    <property type="project" value="TreeGrafter"/>
</dbReference>
<dbReference type="Pfam" id="PF03409">
    <property type="entry name" value="Glycoprotein"/>
    <property type="match status" value="1"/>
</dbReference>
<accession>A0A1I7TPY6</accession>